<dbReference type="SMART" id="SM00186">
    <property type="entry name" value="FBG"/>
    <property type="match status" value="1"/>
</dbReference>
<dbReference type="AlphaFoldDB" id="A0A2I4D8I6"/>
<dbReference type="NCBIfam" id="NF040941">
    <property type="entry name" value="GGGWT_bact"/>
    <property type="match status" value="1"/>
</dbReference>
<dbReference type="GeneID" id="106535934"/>
<dbReference type="GO" id="GO:0030674">
    <property type="term" value="F:protein-macromolecule adaptor activity"/>
    <property type="evidence" value="ECO:0007669"/>
    <property type="project" value="TreeGrafter"/>
</dbReference>
<evidence type="ECO:0000256" key="7">
    <source>
        <dbReference type="SAM" id="SignalP"/>
    </source>
</evidence>
<dbReference type="InParanoid" id="A0A2I4D8I6"/>
<dbReference type="OrthoDB" id="7940501at2759"/>
<dbReference type="PROSITE" id="PS00514">
    <property type="entry name" value="FIBRINOGEN_C_1"/>
    <property type="match status" value="1"/>
</dbReference>
<dbReference type="PROSITE" id="PS51257">
    <property type="entry name" value="PROKAR_LIPOPROTEIN"/>
    <property type="match status" value="1"/>
</dbReference>
<feature type="signal peptide" evidence="7">
    <location>
        <begin position="1"/>
        <end position="24"/>
    </location>
</feature>
<dbReference type="KEGG" id="alim:106535934"/>
<dbReference type="InterPro" id="IPR002181">
    <property type="entry name" value="Fibrinogen_a/b/g_C_dom"/>
</dbReference>
<evidence type="ECO:0000313" key="10">
    <source>
        <dbReference type="RefSeq" id="XP_013888542.1"/>
    </source>
</evidence>
<feature type="chain" id="PRO_5014150644" evidence="7">
    <location>
        <begin position="25"/>
        <end position="266"/>
    </location>
</feature>
<evidence type="ECO:0000259" key="8">
    <source>
        <dbReference type="PROSITE" id="PS51406"/>
    </source>
</evidence>
<feature type="domain" description="Fibrinogen C-terminal" evidence="8">
    <location>
        <begin position="30"/>
        <end position="266"/>
    </location>
</feature>
<keyword evidence="4" id="KW-0175">Coiled coil</keyword>
<dbReference type="PANTHER" id="PTHR47221">
    <property type="entry name" value="FIBRINOGEN ALPHA CHAIN"/>
    <property type="match status" value="1"/>
</dbReference>
<dbReference type="Pfam" id="PF00147">
    <property type="entry name" value="Fibrinogen_C"/>
    <property type="match status" value="1"/>
</dbReference>
<dbReference type="PROSITE" id="PS51406">
    <property type="entry name" value="FIBRINOGEN_C_2"/>
    <property type="match status" value="1"/>
</dbReference>
<dbReference type="GO" id="GO:0034116">
    <property type="term" value="P:positive regulation of heterotypic cell-cell adhesion"/>
    <property type="evidence" value="ECO:0007669"/>
    <property type="project" value="TreeGrafter"/>
</dbReference>
<evidence type="ECO:0000256" key="4">
    <source>
        <dbReference type="ARBA" id="ARBA00023054"/>
    </source>
</evidence>
<keyword evidence="3 7" id="KW-0732">Signal</keyword>
<dbReference type="GO" id="GO:0070527">
    <property type="term" value="P:platelet aggregation"/>
    <property type="evidence" value="ECO:0007669"/>
    <property type="project" value="TreeGrafter"/>
</dbReference>
<dbReference type="InterPro" id="IPR036056">
    <property type="entry name" value="Fibrinogen-like_C"/>
</dbReference>
<gene>
    <name evidence="10" type="primary">LOC106535934</name>
</gene>
<accession>A0A2I4D8I6</accession>
<name>A0A2I4D8I6_AUSLI</name>
<comment type="subcellular location">
    <subcellularLocation>
        <location evidence="1">Secreted</location>
    </subcellularLocation>
</comment>
<dbReference type="GO" id="GO:0005577">
    <property type="term" value="C:fibrinogen complex"/>
    <property type="evidence" value="ECO:0007669"/>
    <property type="project" value="TreeGrafter"/>
</dbReference>
<dbReference type="GO" id="GO:0072377">
    <property type="term" value="P:blood coagulation, common pathway"/>
    <property type="evidence" value="ECO:0007669"/>
    <property type="project" value="TreeGrafter"/>
</dbReference>
<proteinExistence type="predicted"/>
<keyword evidence="2" id="KW-0964">Secreted</keyword>
<evidence type="ECO:0000256" key="6">
    <source>
        <dbReference type="ARBA" id="ARBA00023180"/>
    </source>
</evidence>
<dbReference type="Proteomes" id="UP000192220">
    <property type="component" value="Unplaced"/>
</dbReference>
<dbReference type="GO" id="GO:0005201">
    <property type="term" value="F:extracellular matrix structural constituent"/>
    <property type="evidence" value="ECO:0007669"/>
    <property type="project" value="TreeGrafter"/>
</dbReference>
<dbReference type="InterPro" id="IPR020837">
    <property type="entry name" value="Fibrinogen_CS"/>
</dbReference>
<dbReference type="Gene3D" id="4.10.530.10">
    <property type="entry name" value="Gamma-fibrinogen Carboxyl Terminal Fragment, domain 2"/>
    <property type="match status" value="1"/>
</dbReference>
<evidence type="ECO:0000256" key="2">
    <source>
        <dbReference type="ARBA" id="ARBA00022525"/>
    </source>
</evidence>
<evidence type="ECO:0000256" key="3">
    <source>
        <dbReference type="ARBA" id="ARBA00022729"/>
    </source>
</evidence>
<evidence type="ECO:0000256" key="1">
    <source>
        <dbReference type="ARBA" id="ARBA00004613"/>
    </source>
</evidence>
<dbReference type="Gene3D" id="3.90.215.10">
    <property type="entry name" value="Gamma Fibrinogen, chain A, domain 1"/>
    <property type="match status" value="1"/>
</dbReference>
<keyword evidence="6" id="KW-0325">Glycoprotein</keyword>
<dbReference type="GO" id="GO:0042730">
    <property type="term" value="P:fibrinolysis"/>
    <property type="evidence" value="ECO:0007669"/>
    <property type="project" value="TreeGrafter"/>
</dbReference>
<dbReference type="InterPro" id="IPR037579">
    <property type="entry name" value="FIB_ANG-like"/>
</dbReference>
<dbReference type="SUPFAM" id="SSF56496">
    <property type="entry name" value="Fibrinogen C-terminal domain-like"/>
    <property type="match status" value="1"/>
</dbReference>
<reference evidence="10" key="1">
    <citation type="submission" date="2025-08" db="UniProtKB">
        <authorList>
            <consortium name="RefSeq"/>
        </authorList>
    </citation>
    <scope>IDENTIFICATION</scope>
</reference>
<dbReference type="CDD" id="cd00087">
    <property type="entry name" value="FReD"/>
    <property type="match status" value="1"/>
</dbReference>
<sequence>MQVKMKSPLGFCVALVLLVSCSEQTEENQQALFFQGIDCTQIKTTSPQATSGIYVIKPAGVKKPLKVYCEMRRDGGWTVFQRRSGGSLSFNRNWEAYKNGFGNATHDHWLGLKTVFALTKKKSKKWTLRVDLWDHEGGTAFAEYKNFKVGNEKSSFKLHVGKYRGNAGDAIRGAYPGIDQNGFGFSTIDRDNDGCSPCIFGDIAVSRCIDSEGGGWWYSKCGSAALNGDWHPFGQHIGWSSGLHWLTWNPPAPYSVKATRMMIKSE</sequence>
<keyword evidence="5" id="KW-1015">Disulfide bond</keyword>
<evidence type="ECO:0000256" key="5">
    <source>
        <dbReference type="ARBA" id="ARBA00023157"/>
    </source>
</evidence>
<dbReference type="RefSeq" id="XP_013888542.1">
    <property type="nucleotide sequence ID" value="XM_014033088.1"/>
</dbReference>
<dbReference type="PANTHER" id="PTHR47221:SF6">
    <property type="entry name" value="FIBRINOGEN ALPHA CHAIN"/>
    <property type="match status" value="1"/>
</dbReference>
<organism evidence="9 10">
    <name type="scientific">Austrofundulus limnaeus</name>
    <name type="common">Annual killifish</name>
    <dbReference type="NCBI Taxonomy" id="52670"/>
    <lineage>
        <taxon>Eukaryota</taxon>
        <taxon>Metazoa</taxon>
        <taxon>Chordata</taxon>
        <taxon>Craniata</taxon>
        <taxon>Vertebrata</taxon>
        <taxon>Euteleostomi</taxon>
        <taxon>Actinopterygii</taxon>
        <taxon>Neopterygii</taxon>
        <taxon>Teleostei</taxon>
        <taxon>Neoteleostei</taxon>
        <taxon>Acanthomorphata</taxon>
        <taxon>Ovalentaria</taxon>
        <taxon>Atherinomorphae</taxon>
        <taxon>Cyprinodontiformes</taxon>
        <taxon>Rivulidae</taxon>
        <taxon>Austrofundulus</taxon>
    </lineage>
</organism>
<protein>
    <submittedName>
        <fullName evidence="10">Angiopoietin-related protein 5</fullName>
    </submittedName>
</protein>
<dbReference type="InterPro" id="IPR014716">
    <property type="entry name" value="Fibrinogen_a/b/g_C_1"/>
</dbReference>
<evidence type="ECO:0000313" key="9">
    <source>
        <dbReference type="Proteomes" id="UP000192220"/>
    </source>
</evidence>
<keyword evidence="9" id="KW-1185">Reference proteome</keyword>